<dbReference type="GO" id="GO:0016887">
    <property type="term" value="F:ATP hydrolysis activity"/>
    <property type="evidence" value="ECO:0007669"/>
    <property type="project" value="InterPro"/>
</dbReference>
<evidence type="ECO:0000256" key="3">
    <source>
        <dbReference type="ARBA" id="ARBA00022741"/>
    </source>
</evidence>
<keyword evidence="7" id="KW-1185">Reference proteome</keyword>
<dbReference type="GO" id="GO:0035435">
    <property type="term" value="P:phosphate ion transmembrane transport"/>
    <property type="evidence" value="ECO:0007669"/>
    <property type="project" value="InterPro"/>
</dbReference>
<gene>
    <name evidence="6" type="ORF">SAMN06296036_12379</name>
</gene>
<accession>A0A1Y6CR18</accession>
<evidence type="ECO:0000313" key="6">
    <source>
        <dbReference type="EMBL" id="SMF66907.1"/>
    </source>
</evidence>
<evidence type="ECO:0000259" key="5">
    <source>
        <dbReference type="PROSITE" id="PS50893"/>
    </source>
</evidence>
<dbReference type="GO" id="GO:0005524">
    <property type="term" value="F:ATP binding"/>
    <property type="evidence" value="ECO:0007669"/>
    <property type="project" value="UniProtKB-KW"/>
</dbReference>
<keyword evidence="4 6" id="KW-0067">ATP-binding</keyword>
<evidence type="ECO:0000256" key="2">
    <source>
        <dbReference type="ARBA" id="ARBA00022592"/>
    </source>
</evidence>
<dbReference type="RefSeq" id="WP_159455610.1">
    <property type="nucleotide sequence ID" value="NZ_FWZT01000023.1"/>
</dbReference>
<dbReference type="EMBL" id="FWZT01000023">
    <property type="protein sequence ID" value="SMF66907.1"/>
    <property type="molecule type" value="Genomic_DNA"/>
</dbReference>
<dbReference type="PANTHER" id="PTHR43423">
    <property type="entry name" value="ABC TRANSPORTER I FAMILY MEMBER 17"/>
    <property type="match status" value="1"/>
</dbReference>
<organism evidence="6 7">
    <name type="scientific">Pseudobacteriovorax antillogorgiicola</name>
    <dbReference type="NCBI Taxonomy" id="1513793"/>
    <lineage>
        <taxon>Bacteria</taxon>
        <taxon>Pseudomonadati</taxon>
        <taxon>Bdellovibrionota</taxon>
        <taxon>Oligoflexia</taxon>
        <taxon>Oligoflexales</taxon>
        <taxon>Pseudobacteriovoracaceae</taxon>
        <taxon>Pseudobacteriovorax</taxon>
    </lineage>
</organism>
<dbReference type="InterPro" id="IPR005670">
    <property type="entry name" value="PstB-like"/>
</dbReference>
<dbReference type="GO" id="GO:0005315">
    <property type="term" value="F:phosphate transmembrane transporter activity"/>
    <property type="evidence" value="ECO:0007669"/>
    <property type="project" value="InterPro"/>
</dbReference>
<reference evidence="7" key="1">
    <citation type="submission" date="2017-04" db="EMBL/GenBank/DDBJ databases">
        <authorList>
            <person name="Varghese N."/>
            <person name="Submissions S."/>
        </authorList>
    </citation>
    <scope>NUCLEOTIDE SEQUENCE [LARGE SCALE GENOMIC DNA]</scope>
    <source>
        <strain evidence="7">RKEM611</strain>
    </source>
</reference>
<dbReference type="InterPro" id="IPR003593">
    <property type="entry name" value="AAA+_ATPase"/>
</dbReference>
<dbReference type="AlphaFoldDB" id="A0A1Y6CR18"/>
<keyword evidence="2" id="KW-0592">Phosphate transport</keyword>
<dbReference type="SMART" id="SM00382">
    <property type="entry name" value="AAA"/>
    <property type="match status" value="1"/>
</dbReference>
<evidence type="ECO:0000256" key="1">
    <source>
        <dbReference type="ARBA" id="ARBA00022448"/>
    </source>
</evidence>
<dbReference type="Gene3D" id="3.40.50.300">
    <property type="entry name" value="P-loop containing nucleotide triphosphate hydrolases"/>
    <property type="match status" value="1"/>
</dbReference>
<keyword evidence="3" id="KW-0547">Nucleotide-binding</keyword>
<dbReference type="InterPro" id="IPR003439">
    <property type="entry name" value="ABC_transporter-like_ATP-bd"/>
</dbReference>
<dbReference type="STRING" id="1513793.SAMN06296036_12379"/>
<keyword evidence="1" id="KW-0813">Transport</keyword>
<dbReference type="PANTHER" id="PTHR43423:SF1">
    <property type="entry name" value="ABC TRANSPORTER I FAMILY MEMBER 17"/>
    <property type="match status" value="1"/>
</dbReference>
<dbReference type="PROSITE" id="PS50893">
    <property type="entry name" value="ABC_TRANSPORTER_2"/>
    <property type="match status" value="1"/>
</dbReference>
<protein>
    <submittedName>
        <fullName evidence="6">Phosphate ABC transporter ATP-binding protein, PhoT family</fullName>
    </submittedName>
</protein>
<dbReference type="GO" id="GO:0016020">
    <property type="term" value="C:membrane"/>
    <property type="evidence" value="ECO:0007669"/>
    <property type="project" value="InterPro"/>
</dbReference>
<dbReference type="CDD" id="cd03260">
    <property type="entry name" value="ABC_PstB_phosphate_transporter"/>
    <property type="match status" value="1"/>
</dbReference>
<name>A0A1Y6CR18_9BACT</name>
<dbReference type="Proteomes" id="UP000192907">
    <property type="component" value="Unassembled WGS sequence"/>
</dbReference>
<evidence type="ECO:0000256" key="4">
    <source>
        <dbReference type="ARBA" id="ARBA00022840"/>
    </source>
</evidence>
<dbReference type="InterPro" id="IPR017871">
    <property type="entry name" value="ABC_transporter-like_CS"/>
</dbReference>
<dbReference type="SUPFAM" id="SSF52540">
    <property type="entry name" value="P-loop containing nucleoside triphosphate hydrolases"/>
    <property type="match status" value="1"/>
</dbReference>
<evidence type="ECO:0000313" key="7">
    <source>
        <dbReference type="Proteomes" id="UP000192907"/>
    </source>
</evidence>
<sequence length="256" mass="28637">MAIEIDVKNLSMAYGQQSVFQNISASFEKNTINAIIGPSGCGKSSFVSCLNLLSRSFPDARVSGDIFWNQKNLNQDDVELKQVRRKIGMLFQQATPFPNSIRKNLLIPLQEHFKLSKEEQNQALESALSQVGLWDEVKDRLNRSALDLSGGQKQRLCLARALILEPEVILMDEPCSALDPLATQTIEALIKKIKSRVTVIMVTHNMAQARRIADHVTLFWHKEQIGGYIDATGPAHQMFEDPPTETAQKYVQGLMG</sequence>
<proteinExistence type="predicted"/>
<dbReference type="InterPro" id="IPR027417">
    <property type="entry name" value="P-loop_NTPase"/>
</dbReference>
<dbReference type="Pfam" id="PF00005">
    <property type="entry name" value="ABC_tran"/>
    <property type="match status" value="1"/>
</dbReference>
<feature type="domain" description="ABC transporter" evidence="5">
    <location>
        <begin position="5"/>
        <end position="251"/>
    </location>
</feature>
<dbReference type="PROSITE" id="PS00211">
    <property type="entry name" value="ABC_TRANSPORTER_1"/>
    <property type="match status" value="1"/>
</dbReference>